<keyword evidence="3" id="KW-0732">Signal</keyword>
<dbReference type="Pfam" id="PF07980">
    <property type="entry name" value="SusD_RagB"/>
    <property type="match status" value="1"/>
</dbReference>
<sequence>MSTSKTSANNMKSLYKYLCLIGLLLSGNGCKKYLDVVPPDVGTLDYAFRSRNEAENYLFACYNAIQNLNDLNRSPGFTMSSEIIFPMNLPGNPIDITGFALITGTQNAGNPGLNYWDGSGNGIAMYKAIRKCNTMLENIDKPADLPAEEKIRWIAETKFLKAYYHYYLLRLYGPIPIVDKNLPVEASPEEVKVKRQPVDVVVNYITALLDEAIPDLPATIDNPAKELGRVTKAAAMAIKAEMLMTAASPLFNGNPDYSNFKDQEGTALFSPYDAAKWQKAAAACKAAIDVCEGVGLRLNNTFIPAPGVGNLPDKIRQELVFQTSLTQRWDINTELIWSLNAIWHGQEYCIPRMTQRANQNDNDNPAYFAVPISTTDLFYTNNGVPIEQDKNWDYGGRNQLQMGDAENAPYIKQGYTTIKAHFNRETRFYASIGFDGGIWFGNGILDGANPHYVEARGQSSLAGPKTLQKTNITGYWPKKLANYLTVYDNGFNWTDFSMPVMRMSGLYLLYAEALNEVNGPTAEALSYVDRVRERAGLLGVTDAWTRYAKDPNKPNSKDGLRDIIHQERRIELCFEGQSGWDLRRWKELQMVLSAPLKGWSVYEDQAINYYRAKNVEIPVFGTRDYLWPISTNSLVVNSNLVQNPAW</sequence>
<reference evidence="8 9" key="2">
    <citation type="journal article" date="2010" name="Stand. Genomic Sci.">
        <title>Complete genome sequence of Chitinophaga pinensis type strain (UQM 2034).</title>
        <authorList>
            <person name="Glavina Del Rio T."/>
            <person name="Abt B."/>
            <person name="Spring S."/>
            <person name="Lapidus A."/>
            <person name="Nolan M."/>
            <person name="Tice H."/>
            <person name="Copeland A."/>
            <person name="Cheng J.F."/>
            <person name="Chen F."/>
            <person name="Bruce D."/>
            <person name="Goodwin L."/>
            <person name="Pitluck S."/>
            <person name="Ivanova N."/>
            <person name="Mavromatis K."/>
            <person name="Mikhailova N."/>
            <person name="Pati A."/>
            <person name="Chen A."/>
            <person name="Palaniappan K."/>
            <person name="Land M."/>
            <person name="Hauser L."/>
            <person name="Chang Y.J."/>
            <person name="Jeffries C.D."/>
            <person name="Chain P."/>
            <person name="Saunders E."/>
            <person name="Detter J.C."/>
            <person name="Brettin T."/>
            <person name="Rohde M."/>
            <person name="Goker M."/>
            <person name="Bristow J."/>
            <person name="Eisen J.A."/>
            <person name="Markowitz V."/>
            <person name="Hugenholtz P."/>
            <person name="Kyrpides N.C."/>
            <person name="Klenk H.P."/>
            <person name="Lucas S."/>
        </authorList>
    </citation>
    <scope>NUCLEOTIDE SEQUENCE [LARGE SCALE GENOMIC DNA]</scope>
    <source>
        <strain evidence="9">ATCC 43595 / DSM 2588 / LMG 13176 / NBRC 15968 / NCIMB 11800 / UQM 2034</strain>
    </source>
</reference>
<evidence type="ECO:0000256" key="1">
    <source>
        <dbReference type="ARBA" id="ARBA00004442"/>
    </source>
</evidence>
<comment type="subcellular location">
    <subcellularLocation>
        <location evidence="1">Cell outer membrane</location>
    </subcellularLocation>
</comment>
<name>A0A979GP86_CHIPD</name>
<accession>A0A979GP86</accession>
<dbReference type="Gene3D" id="1.25.40.390">
    <property type="match status" value="1"/>
</dbReference>
<evidence type="ECO:0000313" key="9">
    <source>
        <dbReference type="Proteomes" id="UP000002215"/>
    </source>
</evidence>
<feature type="domain" description="SusD-like N-terminal" evidence="7">
    <location>
        <begin position="124"/>
        <end position="239"/>
    </location>
</feature>
<dbReference type="Pfam" id="PF14322">
    <property type="entry name" value="SusD-like_3"/>
    <property type="match status" value="1"/>
</dbReference>
<keyword evidence="4" id="KW-0472">Membrane</keyword>
<evidence type="ECO:0000256" key="4">
    <source>
        <dbReference type="ARBA" id="ARBA00023136"/>
    </source>
</evidence>
<dbReference type="InterPro" id="IPR011990">
    <property type="entry name" value="TPR-like_helical_dom_sf"/>
</dbReference>
<gene>
    <name evidence="8" type="ordered locus">Cpin_2858</name>
</gene>
<comment type="similarity">
    <text evidence="2">Belongs to the SusD family.</text>
</comment>
<evidence type="ECO:0000256" key="5">
    <source>
        <dbReference type="ARBA" id="ARBA00023237"/>
    </source>
</evidence>
<reference evidence="9" key="1">
    <citation type="submission" date="2009-08" db="EMBL/GenBank/DDBJ databases">
        <title>The complete genome of Chitinophaga pinensis DSM 2588.</title>
        <authorList>
            <consortium name="US DOE Joint Genome Institute (JGI-PGF)"/>
            <person name="Lucas S."/>
            <person name="Copeland A."/>
            <person name="Lapidus A."/>
            <person name="Glavina del Rio T."/>
            <person name="Dalin E."/>
            <person name="Tice H."/>
            <person name="Bruce D."/>
            <person name="Goodwin L."/>
            <person name="Pitluck S."/>
            <person name="Kyrpides N."/>
            <person name="Mavromatis K."/>
            <person name="Ivanova N."/>
            <person name="Mikhailova N."/>
            <person name="Sims D."/>
            <person name="Meinche L."/>
            <person name="Brettin T."/>
            <person name="Detter J.C."/>
            <person name="Han C."/>
            <person name="Larimer F."/>
            <person name="Land M."/>
            <person name="Hauser L."/>
            <person name="Markowitz V."/>
            <person name="Cheng J.-F."/>
            <person name="Hugenholtz P."/>
            <person name="Woyke T."/>
            <person name="Wu D."/>
            <person name="Spring S."/>
            <person name="Klenk H.-P."/>
            <person name="Eisen J.A."/>
        </authorList>
    </citation>
    <scope>NUCLEOTIDE SEQUENCE [LARGE SCALE GENOMIC DNA]</scope>
    <source>
        <strain evidence="9">ATCC 43595 / DSM 2588 / LMG 13176 / NBRC 15968 / NCIMB 11800 / UQM 2034</strain>
    </source>
</reference>
<organism evidence="8 9">
    <name type="scientific">Chitinophaga pinensis (strain ATCC 43595 / DSM 2588 / LMG 13176 / NBRC 15968 / NCIMB 11800 / UQM 2034)</name>
    <dbReference type="NCBI Taxonomy" id="485918"/>
    <lineage>
        <taxon>Bacteria</taxon>
        <taxon>Pseudomonadati</taxon>
        <taxon>Bacteroidota</taxon>
        <taxon>Chitinophagia</taxon>
        <taxon>Chitinophagales</taxon>
        <taxon>Chitinophagaceae</taxon>
        <taxon>Chitinophaga</taxon>
    </lineage>
</organism>
<evidence type="ECO:0000256" key="2">
    <source>
        <dbReference type="ARBA" id="ARBA00006275"/>
    </source>
</evidence>
<dbReference type="GO" id="GO:0009279">
    <property type="term" value="C:cell outer membrane"/>
    <property type="evidence" value="ECO:0007669"/>
    <property type="project" value="UniProtKB-SubCell"/>
</dbReference>
<evidence type="ECO:0000256" key="3">
    <source>
        <dbReference type="ARBA" id="ARBA00022729"/>
    </source>
</evidence>
<dbReference type="EMBL" id="CP001699">
    <property type="protein sequence ID" value="ACU60337.1"/>
    <property type="molecule type" value="Genomic_DNA"/>
</dbReference>
<dbReference type="InterPro" id="IPR012944">
    <property type="entry name" value="SusD_RagB_dom"/>
</dbReference>
<keyword evidence="5" id="KW-0998">Cell outer membrane</keyword>
<dbReference type="Proteomes" id="UP000002215">
    <property type="component" value="Chromosome"/>
</dbReference>
<dbReference type="AlphaFoldDB" id="A0A979GP86"/>
<feature type="domain" description="RagB/SusD" evidence="6">
    <location>
        <begin position="356"/>
        <end position="646"/>
    </location>
</feature>
<dbReference type="KEGG" id="cpi:Cpin_2858"/>
<evidence type="ECO:0000259" key="7">
    <source>
        <dbReference type="Pfam" id="PF14322"/>
    </source>
</evidence>
<dbReference type="InterPro" id="IPR033985">
    <property type="entry name" value="SusD-like_N"/>
</dbReference>
<protein>
    <submittedName>
        <fullName evidence="8">RagB/SusD domain protein</fullName>
    </submittedName>
</protein>
<proteinExistence type="inferred from homology"/>
<dbReference type="SUPFAM" id="SSF48452">
    <property type="entry name" value="TPR-like"/>
    <property type="match status" value="1"/>
</dbReference>
<evidence type="ECO:0000259" key="6">
    <source>
        <dbReference type="Pfam" id="PF07980"/>
    </source>
</evidence>
<evidence type="ECO:0000313" key="8">
    <source>
        <dbReference type="EMBL" id="ACU60337.1"/>
    </source>
</evidence>